<sequence length="132" mass="15532">MPNSHAKIMFEQNREVLKLFGDFANYTAEELVENRELEQHVTMVMNTIVEAISCLEDIDYVICMLHSIGKLHAKKMKNFDPQEFWKIEEPFLSAVKETLDDRYTANMDIIYKITIKFILEMLIEGFNYNTTV</sequence>
<dbReference type="PANTHER" id="PTHR46458">
    <property type="entry name" value="BLR2807 PROTEIN"/>
    <property type="match status" value="1"/>
</dbReference>
<keyword evidence="4" id="KW-0813">Transport</keyword>
<dbReference type="InterPro" id="IPR000971">
    <property type="entry name" value="Globin"/>
</dbReference>
<keyword evidence="2" id="KW-0479">Metal-binding</keyword>
<dbReference type="Pfam" id="PF00042">
    <property type="entry name" value="Globin"/>
    <property type="match status" value="1"/>
</dbReference>
<organism evidence="6 7">
    <name type="scientific">Tegillarca granosa</name>
    <name type="common">Malaysian cockle</name>
    <name type="synonym">Anadara granosa</name>
    <dbReference type="NCBI Taxonomy" id="220873"/>
    <lineage>
        <taxon>Eukaryota</taxon>
        <taxon>Metazoa</taxon>
        <taxon>Spiralia</taxon>
        <taxon>Lophotrochozoa</taxon>
        <taxon>Mollusca</taxon>
        <taxon>Bivalvia</taxon>
        <taxon>Autobranchia</taxon>
        <taxon>Pteriomorphia</taxon>
        <taxon>Arcoida</taxon>
        <taxon>Arcoidea</taxon>
        <taxon>Arcidae</taxon>
        <taxon>Tegillarca</taxon>
    </lineage>
</organism>
<comment type="similarity">
    <text evidence="4">Belongs to the globin family.</text>
</comment>
<protein>
    <recommendedName>
        <fullName evidence="5">Globin domain-containing protein</fullName>
    </recommendedName>
</protein>
<keyword evidence="1 4" id="KW-0349">Heme</keyword>
<evidence type="ECO:0000256" key="2">
    <source>
        <dbReference type="ARBA" id="ARBA00022723"/>
    </source>
</evidence>
<dbReference type="InterPro" id="IPR050532">
    <property type="entry name" value="Globin-like_OT"/>
</dbReference>
<feature type="domain" description="Globin" evidence="5">
    <location>
        <begin position="9"/>
        <end position="106"/>
    </location>
</feature>
<name>A0ABQ9EWI2_TEGGR</name>
<keyword evidence="7" id="KW-1185">Reference proteome</keyword>
<dbReference type="SUPFAM" id="SSF46458">
    <property type="entry name" value="Globin-like"/>
    <property type="match status" value="1"/>
</dbReference>
<evidence type="ECO:0000256" key="4">
    <source>
        <dbReference type="RuleBase" id="RU000356"/>
    </source>
</evidence>
<evidence type="ECO:0000256" key="1">
    <source>
        <dbReference type="ARBA" id="ARBA00022617"/>
    </source>
</evidence>
<gene>
    <name evidence="6" type="ORF">KUTeg_014391</name>
</gene>
<proteinExistence type="inferred from homology"/>
<evidence type="ECO:0000313" key="6">
    <source>
        <dbReference type="EMBL" id="KAJ8309517.1"/>
    </source>
</evidence>
<dbReference type="InterPro" id="IPR012292">
    <property type="entry name" value="Globin/Proto"/>
</dbReference>
<evidence type="ECO:0000313" key="7">
    <source>
        <dbReference type="Proteomes" id="UP001217089"/>
    </source>
</evidence>
<dbReference type="Proteomes" id="UP001217089">
    <property type="component" value="Unassembled WGS sequence"/>
</dbReference>
<dbReference type="Gene3D" id="1.10.490.10">
    <property type="entry name" value="Globins"/>
    <property type="match status" value="1"/>
</dbReference>
<keyword evidence="4" id="KW-0561">Oxygen transport</keyword>
<evidence type="ECO:0000259" key="5">
    <source>
        <dbReference type="Pfam" id="PF00042"/>
    </source>
</evidence>
<dbReference type="EMBL" id="JARBDR010000657">
    <property type="protein sequence ID" value="KAJ8309517.1"/>
    <property type="molecule type" value="Genomic_DNA"/>
</dbReference>
<evidence type="ECO:0000256" key="3">
    <source>
        <dbReference type="ARBA" id="ARBA00023004"/>
    </source>
</evidence>
<dbReference type="InterPro" id="IPR009050">
    <property type="entry name" value="Globin-like_sf"/>
</dbReference>
<keyword evidence="3" id="KW-0408">Iron</keyword>
<dbReference type="PANTHER" id="PTHR46458:SF5">
    <property type="entry name" value="GLOBIN FAMILY PROFILE DOMAIN-CONTAINING PROTEIN"/>
    <property type="match status" value="1"/>
</dbReference>
<reference evidence="6 7" key="1">
    <citation type="submission" date="2022-12" db="EMBL/GenBank/DDBJ databases">
        <title>Chromosome-level genome of Tegillarca granosa.</title>
        <authorList>
            <person name="Kim J."/>
        </authorList>
    </citation>
    <scope>NUCLEOTIDE SEQUENCE [LARGE SCALE GENOMIC DNA]</scope>
    <source>
        <strain evidence="6">Teg-2019</strain>
        <tissue evidence="6">Adductor muscle</tissue>
    </source>
</reference>
<comment type="caution">
    <text evidence="6">The sequence shown here is derived from an EMBL/GenBank/DDBJ whole genome shotgun (WGS) entry which is preliminary data.</text>
</comment>
<accession>A0ABQ9EWI2</accession>